<evidence type="ECO:0000256" key="1">
    <source>
        <dbReference type="ARBA" id="ARBA00004613"/>
    </source>
</evidence>
<feature type="domain" description="DUF4214" evidence="5">
    <location>
        <begin position="1451"/>
        <end position="1524"/>
    </location>
</feature>
<dbReference type="InterPro" id="IPR050557">
    <property type="entry name" value="RTX_toxin/Mannuronan_C5-epim"/>
</dbReference>
<dbReference type="Gene3D" id="2.150.10.10">
    <property type="entry name" value="Serralysin-like metalloprotease, C-terminal"/>
    <property type="match status" value="2"/>
</dbReference>
<evidence type="ECO:0000313" key="8">
    <source>
        <dbReference type="Proteomes" id="UP000785613"/>
    </source>
</evidence>
<dbReference type="PROSITE" id="PS00330">
    <property type="entry name" value="HEMOLYSIN_CALCIUM"/>
    <property type="match status" value="4"/>
</dbReference>
<dbReference type="Pfam" id="PF00353">
    <property type="entry name" value="HemolysinCabind"/>
    <property type="match status" value="3"/>
</dbReference>
<dbReference type="RefSeq" id="WP_167229258.1">
    <property type="nucleotide sequence ID" value="NZ_VUYU01000022.1"/>
</dbReference>
<evidence type="ECO:0000256" key="4">
    <source>
        <dbReference type="SAM" id="MobiDB-lite"/>
    </source>
</evidence>
<comment type="subcellular location">
    <subcellularLocation>
        <location evidence="1">Secreted</location>
    </subcellularLocation>
</comment>
<keyword evidence="3" id="KW-0732">Signal</keyword>
<dbReference type="InterPro" id="IPR011049">
    <property type="entry name" value="Serralysin-like_metalloprot_C"/>
</dbReference>
<dbReference type="PANTHER" id="PTHR38340:SF1">
    <property type="entry name" value="S-LAYER PROTEIN"/>
    <property type="match status" value="1"/>
</dbReference>
<dbReference type="InterPro" id="IPR001343">
    <property type="entry name" value="Hemolysn_Ca-bd"/>
</dbReference>
<evidence type="ECO:0000259" key="6">
    <source>
        <dbReference type="Pfam" id="PF19078"/>
    </source>
</evidence>
<dbReference type="Pfam" id="PF19078">
    <property type="entry name" value="Big_12"/>
    <property type="match status" value="1"/>
</dbReference>
<sequence>MISASELFPSPKASRGIDQQTREARHSGTVFVDHGANLETGIGYASGRSFIVDNVGPIVGSVGVPAGSTYLSGAALTFTVNFNEVVLVNSAGGTPRLVLTIDGPATVYAQYLSGSGTNALTFSYTVANGNVDGDGVALGGAIDLNGGTLKDAAGNNATLTLNSVGALGGVLVNGAAPEVSSISLVNAATNNLASVDYTVVFSSAVTNVDIGDFALNGGGASGNIAAISGSGTTYTVTVDTVAGNGTLRLDLNSSGTGIIDGASTPIAGGYSAGAAYTIDTTSPASSAVTGPASSSYKAGSELDFTVNFSEAVTVDSNGGTPTLAVTLDTGGTVDAQYLSGSGGSALVFRYTVGGGQNDANGPALGPAIALNGGTLKDAAGNDATLALNGVPALTGVLVDTEAPYMQQILRLDPRNINGSTVHYNIKFSESVSGVDIGDFSLYTTGTVAGTIASVSGGGTDHVVTISGLTGDGELRLDMKGSGTDIIDLAGNPIPNGPRLGNQNYVLDHTAPAVASVAVPSNATYGVGQALDFSVNFGEAVTVASGGGTPRIAVTLATGGTVYANYVSGSGGSALLFRHIVVSGTADNDGIALGAALDLNGATLKDVAGNDAALALNSVGALTGVLVNGLAPTVTSISRVQAASNNLTSVDYTVLFSSAVSNVDASDFSLAGSGVSGNIASVSGSGATYTVTVNNIAGDGTLRLDLNSSGTGIIDGASSPIATGFTAGQAYTFDHTAPLVACVTAPADTTYLAGAALDFVVQFSEATSVDMSGGTPSISITLDTGGAAQAHYVSGSGGSVLTFRYLVASGQSDSTGVVLAGAIALNGGSLKDALGNNATLALNGVAALGGVKVDALAPVASSIVPAGPAQTNAGSVDYTVTFSENVSGVDVADFALATSGSAAGTIASLSGSGNTYTVTVDTVTGDGLLQLNLNASLTGIADTAGNPILAGLTGQGYTSDHTAPGATLAMSNLNLGAGQSALLTIAFSEAVVGLDLGDLAAGGGTLSNLASIDNITWTAIFTPTANTTAAANTITLAASGVTDLAGNAGTGASASPAYAINTVVVPPPVVPPPVVPPPVVPPVPALPVAAGRSTADGVVLDTTVTYNAATGLSSSMIAISPIQTSRPDDPGTPNASLADIPLGLDNGAGGVAVKLTVSLPDGVGLLVDGTNSLLNNQQALLDLIRRIEQKTTAGTEGQNAMTGLGRDFLGSLFGDVLLESMTITPQVAPGSSAAPTILISGSSTAPAEGSHNPGAIGLVIDASGLPANTVLQLNNVDFAAIVGNATLRGGDGQNFVIGDGASQNILLGADDDLLFGGAGDDTIGSAGGKDWLDGGSGNDKLAGGIGNDSLQGGSGNDLLQGGRSDSGAWQFRIERSGALTGRHQTALFAPEQSETVARTELNAAVPELAFLNAPQQKLLQLAGMYQAVFGRVADLPGLSFWATDSGDLHTTAASLLTSKEWGDAGNGALNDLAFLTTLYCQGLGRAPDADGLAFWLAQLDGSGATGMHSRADVLLGFALGTELQTRIDTPAGVAVGSGLAGAEGNWFGAGGNDRLDGGSGSDLLVGGDGSDTVVYSGKLGDYAILLGTDGKVRIADKASGDIDTISGIELGEFGGVTVDLAFTQADSATLRSVGLLYQSVLDRPADLHGINDLVGRGLNGLQQAQVVTASDEFKARYEAAADAQFVHALYGNAGVGATAAQEGAWVDYLGTHTRAELVAVWIDASGAAQGQFGGNGLWLV</sequence>
<dbReference type="Pfam" id="PF13946">
    <property type="entry name" value="DUF4214"/>
    <property type="match status" value="1"/>
</dbReference>
<organism evidence="7 8">
    <name type="scientific">Massilia rubra</name>
    <dbReference type="NCBI Taxonomy" id="2607910"/>
    <lineage>
        <taxon>Bacteria</taxon>
        <taxon>Pseudomonadati</taxon>
        <taxon>Pseudomonadota</taxon>
        <taxon>Betaproteobacteria</taxon>
        <taxon>Burkholderiales</taxon>
        <taxon>Oxalobacteraceae</taxon>
        <taxon>Telluria group</taxon>
        <taxon>Massilia</taxon>
    </lineage>
</organism>
<reference evidence="7 8" key="1">
    <citation type="submission" date="2019-09" db="EMBL/GenBank/DDBJ databases">
        <title>Taxonomy of Antarctic Massilia spp.: description of Massilia rubra sp. nov., Massilia aquatica sp. nov., Massilia mucilaginosa sp. nov., Massilia frigida sp. nov. isolated from streams, lakes and regoliths.</title>
        <authorList>
            <person name="Holochova P."/>
            <person name="Sedlacek I."/>
            <person name="Kralova S."/>
            <person name="Maslanova I."/>
            <person name="Busse H.-J."/>
            <person name="Stankova E."/>
            <person name="Vrbovska V."/>
            <person name="Kovarovic V."/>
            <person name="Bartak M."/>
            <person name="Svec P."/>
            <person name="Pantucek R."/>
        </authorList>
    </citation>
    <scope>NUCLEOTIDE SEQUENCE [LARGE SCALE GENOMIC DNA]</scope>
    <source>
        <strain evidence="7 8">CCM 8692</strain>
    </source>
</reference>
<dbReference type="InterPro" id="IPR014755">
    <property type="entry name" value="Cu-Rt/internalin_Ig-like"/>
</dbReference>
<dbReference type="EMBL" id="VUYU01000022">
    <property type="protein sequence ID" value="NHZ36907.1"/>
    <property type="molecule type" value="Genomic_DNA"/>
</dbReference>
<protein>
    <submittedName>
        <fullName evidence="7">DUF4214 domain-containing protein</fullName>
    </submittedName>
</protein>
<evidence type="ECO:0000313" key="7">
    <source>
        <dbReference type="EMBL" id="NHZ36907.1"/>
    </source>
</evidence>
<dbReference type="InterPro" id="IPR044048">
    <property type="entry name" value="Big_12"/>
</dbReference>
<evidence type="ECO:0000259" key="5">
    <source>
        <dbReference type="Pfam" id="PF13946"/>
    </source>
</evidence>
<feature type="domain" description="Bacterial Ig-like" evidence="6">
    <location>
        <begin position="959"/>
        <end position="1059"/>
    </location>
</feature>
<dbReference type="Proteomes" id="UP000785613">
    <property type="component" value="Unassembled WGS sequence"/>
</dbReference>
<comment type="caution">
    <text evidence="7">The sequence shown here is derived from an EMBL/GenBank/DDBJ whole genome shotgun (WGS) entry which is preliminary data.</text>
</comment>
<dbReference type="InterPro" id="IPR025282">
    <property type="entry name" value="DUF4214"/>
</dbReference>
<dbReference type="SUPFAM" id="SSF51120">
    <property type="entry name" value="beta-Roll"/>
    <property type="match status" value="2"/>
</dbReference>
<dbReference type="PANTHER" id="PTHR38340">
    <property type="entry name" value="S-LAYER PROTEIN"/>
    <property type="match status" value="1"/>
</dbReference>
<feature type="region of interest" description="Disordered" evidence="4">
    <location>
        <begin position="1"/>
        <end position="24"/>
    </location>
</feature>
<gene>
    <name evidence="7" type="ORF">F0185_25400</name>
</gene>
<evidence type="ECO:0000256" key="2">
    <source>
        <dbReference type="ARBA" id="ARBA00022525"/>
    </source>
</evidence>
<dbReference type="PRINTS" id="PR00313">
    <property type="entry name" value="CABNDNGRPT"/>
</dbReference>
<dbReference type="Gene3D" id="2.60.40.1220">
    <property type="match status" value="1"/>
</dbReference>
<proteinExistence type="predicted"/>
<dbReference type="InterPro" id="IPR018511">
    <property type="entry name" value="Hemolysin-typ_Ca-bd_CS"/>
</dbReference>
<keyword evidence="2" id="KW-0964">Secreted</keyword>
<keyword evidence="8" id="KW-1185">Reference proteome</keyword>
<name>A0ABX0LYC2_9BURK</name>
<accession>A0ABX0LYC2</accession>
<evidence type="ECO:0000256" key="3">
    <source>
        <dbReference type="ARBA" id="ARBA00022729"/>
    </source>
</evidence>